<evidence type="ECO:0000313" key="5">
    <source>
        <dbReference type="Proteomes" id="UP000010878"/>
    </source>
</evidence>
<proteinExistence type="inferred from homology"/>
<evidence type="ECO:0000259" key="2">
    <source>
        <dbReference type="Pfam" id="PF03972"/>
    </source>
</evidence>
<dbReference type="eggNOG" id="arCOG04285">
    <property type="taxonomic scope" value="Archaea"/>
</dbReference>
<evidence type="ECO:0000259" key="3">
    <source>
        <dbReference type="Pfam" id="PF19305"/>
    </source>
</evidence>
<dbReference type="Pfam" id="PF19305">
    <property type="entry name" value="MmgE_PrpD_C"/>
    <property type="match status" value="1"/>
</dbReference>
<dbReference type="AlphaFoldDB" id="L0JWB7"/>
<dbReference type="PANTHER" id="PTHR16943:SF8">
    <property type="entry name" value="2-METHYLCITRATE DEHYDRATASE"/>
    <property type="match status" value="1"/>
</dbReference>
<organism evidence="4 5">
    <name type="scientific">Natronococcus occultus SP4</name>
    <dbReference type="NCBI Taxonomy" id="694430"/>
    <lineage>
        <taxon>Archaea</taxon>
        <taxon>Methanobacteriati</taxon>
        <taxon>Methanobacteriota</taxon>
        <taxon>Stenosarchaea group</taxon>
        <taxon>Halobacteria</taxon>
        <taxon>Halobacteriales</taxon>
        <taxon>Natrialbaceae</taxon>
        <taxon>Natronococcus</taxon>
    </lineage>
</organism>
<dbReference type="EMBL" id="CP003929">
    <property type="protein sequence ID" value="AGB37071.1"/>
    <property type="molecule type" value="Genomic_DNA"/>
</dbReference>
<dbReference type="GeneID" id="14402763"/>
<comment type="similarity">
    <text evidence="1">Belongs to the PrpD family.</text>
</comment>
<feature type="domain" description="MmgE/PrpD C-terminal" evidence="3">
    <location>
        <begin position="266"/>
        <end position="436"/>
    </location>
</feature>
<dbReference type="Proteomes" id="UP000010878">
    <property type="component" value="Chromosome"/>
</dbReference>
<dbReference type="KEGG" id="nou:Natoc_1241"/>
<name>L0JWB7_9EURY</name>
<dbReference type="InterPro" id="IPR042183">
    <property type="entry name" value="MmgE/PrpD_sf_1"/>
</dbReference>
<dbReference type="RefSeq" id="WP_015320522.1">
    <property type="nucleotide sequence ID" value="NC_019974.1"/>
</dbReference>
<gene>
    <name evidence="4" type="ORF">Natoc_1241</name>
</gene>
<dbReference type="InterPro" id="IPR045337">
    <property type="entry name" value="MmgE_PrpD_C"/>
</dbReference>
<dbReference type="PANTHER" id="PTHR16943">
    <property type="entry name" value="2-METHYLCITRATE DEHYDRATASE-RELATED"/>
    <property type="match status" value="1"/>
</dbReference>
<protein>
    <submittedName>
        <fullName evidence="4">Uncharacterized protein involved in propionate catabolism</fullName>
    </submittedName>
</protein>
<dbReference type="InterPro" id="IPR045336">
    <property type="entry name" value="MmgE_PrpD_N"/>
</dbReference>
<dbReference type="Gene3D" id="3.30.1330.120">
    <property type="entry name" value="2-methylcitrate dehydratase PrpD"/>
    <property type="match status" value="1"/>
</dbReference>
<dbReference type="Pfam" id="PF03972">
    <property type="entry name" value="MmgE_PrpD_N"/>
    <property type="match status" value="1"/>
</dbReference>
<dbReference type="Gene3D" id="1.10.4100.10">
    <property type="entry name" value="2-methylcitrate dehydratase PrpD"/>
    <property type="match status" value="1"/>
</dbReference>
<reference evidence="4 5" key="1">
    <citation type="submission" date="2012-11" db="EMBL/GenBank/DDBJ databases">
        <title>FINISHED of Natronococcus occultus SP4, DSM 3396.</title>
        <authorList>
            <consortium name="DOE Joint Genome Institute"/>
            <person name="Eisen J."/>
            <person name="Huntemann M."/>
            <person name="Wei C.-L."/>
            <person name="Han J."/>
            <person name="Detter J.C."/>
            <person name="Han C."/>
            <person name="Tapia R."/>
            <person name="Chen A."/>
            <person name="Kyrpides N."/>
            <person name="Mavromatis K."/>
            <person name="Markowitz V."/>
            <person name="Szeto E."/>
            <person name="Ivanova N."/>
            <person name="Mikhailova N."/>
            <person name="Ovchinnikova G."/>
            <person name="Pagani I."/>
            <person name="Pati A."/>
            <person name="Goodwin L."/>
            <person name="Nordberg H.P."/>
            <person name="Cantor M.N."/>
            <person name="Hua S.X."/>
            <person name="Woyke T."/>
            <person name="Eisen J."/>
            <person name="Klenk H.-P."/>
            <person name="Klenk H.-P."/>
        </authorList>
    </citation>
    <scope>NUCLEOTIDE SEQUENCE [LARGE SCALE GENOMIC DNA]</scope>
    <source>
        <strain evidence="4 5">SP4</strain>
    </source>
</reference>
<dbReference type="InterPro" id="IPR005656">
    <property type="entry name" value="MmgE_PrpD"/>
</dbReference>
<dbReference type="OrthoDB" id="43639at2157"/>
<evidence type="ECO:0000313" key="4">
    <source>
        <dbReference type="EMBL" id="AGB37071.1"/>
    </source>
</evidence>
<dbReference type="SUPFAM" id="SSF103378">
    <property type="entry name" value="2-methylcitrate dehydratase PrpD"/>
    <property type="match status" value="1"/>
</dbReference>
<dbReference type="STRING" id="694430.Natoc_1241"/>
<feature type="domain" description="MmgE/PrpD N-terminal" evidence="2">
    <location>
        <begin position="5"/>
        <end position="244"/>
    </location>
</feature>
<sequence>MGETQELAEYVETITYDDIPSEATEHAKTAIRDYIGVALYGSHHEVGDTIYNYIDTQYGDGDATVFHRDAKSAPAAALANGAFGHAIDYDDTFESIVIHPTSPVFAAALAAAEEVNASTTKLLTGYVAGCEVAYRVGHSTYPEHYQNGWHSTGTAGSFGAAGAAASIQDLDAEEVSTAFGIVASLSSALKKNFGTMTKPLHAGHAAEMGVRAVLLAQNGFTADSEIFEGDIGYNRVMTIDDSYDPEEITEDLFEEWGVLDIGFKPYPSGVITHAAMDAMRNLTREHDLEPVNVESVVVTLEEAASEMLHHKQPNDALQAKFSIEFCLASILREGRAGIHEFTDEYVQQPETQETIQKVSRAFESNLFGDEFAGYGAVVRVTKTDGTELREEIRYAPGSPNNPIEEQRLDRKFYECAESRLSESDAEALDTAIQNLEDTELDKFVSYIE</sequence>
<dbReference type="InterPro" id="IPR036148">
    <property type="entry name" value="MmgE/PrpD_sf"/>
</dbReference>
<keyword evidence="5" id="KW-1185">Reference proteome</keyword>
<dbReference type="InterPro" id="IPR042188">
    <property type="entry name" value="MmgE/PrpD_sf_2"/>
</dbReference>
<evidence type="ECO:0000256" key="1">
    <source>
        <dbReference type="ARBA" id="ARBA00006174"/>
    </source>
</evidence>
<dbReference type="GO" id="GO:0016829">
    <property type="term" value="F:lyase activity"/>
    <property type="evidence" value="ECO:0007669"/>
    <property type="project" value="InterPro"/>
</dbReference>
<accession>L0JWB7</accession>
<dbReference type="HOGENOM" id="CLU_026574_2_2_2"/>